<sequence length="512" mass="55966">MDHPPNSLMYNASLPRWTKSNMDCSDRQDPHCHHHHGWLQPTLSEVMEEIKQLYTIAFPMIITGLLIYGKSVMSMLFMGKLGKDVLAGGSLSIGFANITGYSVLSGLAMGMDAISSQAFGAKQWPLMGLALQRTIIILVAACLPISLLWLKVEPILLFCRQDPNIVSISSTYLAFSLPDLLFQSLINPLRIYLRTQKITVPLMLSAAFALALHAPINYLLVYHLDLGIRGVAMAVALTDLNLLASLLLYLYFSGIHRNSWQGWSMECFYEWKQILCLAIPSCISVCLEWWWYEIMIVFSGLLPNAAEAVATMGILMQTTSLVYIFPSSLSLAVSTRVGNELGANRPDQARSSSQAALFCAVFTSFIAMSFTTTMCDAWGRAFTTDKAILSLTAMAMPVLGLCELGNCPQTTGCGVLRGSARPSLGANINLGCFYGVGMPVAMITGFVMDMGLLGLLLGLLSAQAMCAVVMVFVLMRTDWALQANRARELTGIDVVEDQREEFGGLVSAKLVN</sequence>
<organism evidence="7 8">
    <name type="scientific">Tetracentron sinense</name>
    <name type="common">Spur-leaf</name>
    <dbReference type="NCBI Taxonomy" id="13715"/>
    <lineage>
        <taxon>Eukaryota</taxon>
        <taxon>Viridiplantae</taxon>
        <taxon>Streptophyta</taxon>
        <taxon>Embryophyta</taxon>
        <taxon>Tracheophyta</taxon>
        <taxon>Spermatophyta</taxon>
        <taxon>Magnoliopsida</taxon>
        <taxon>Trochodendrales</taxon>
        <taxon>Trochodendraceae</taxon>
        <taxon>Tetracentron</taxon>
    </lineage>
</organism>
<feature type="transmembrane region" description="Helical" evidence="6">
    <location>
        <begin position="355"/>
        <end position="375"/>
    </location>
</feature>
<evidence type="ECO:0000256" key="3">
    <source>
        <dbReference type="ARBA" id="ARBA00022692"/>
    </source>
</evidence>
<dbReference type="Pfam" id="PF01554">
    <property type="entry name" value="MatE"/>
    <property type="match status" value="2"/>
</dbReference>
<dbReference type="InterPro" id="IPR002528">
    <property type="entry name" value="MATE_fam"/>
</dbReference>
<evidence type="ECO:0000256" key="6">
    <source>
        <dbReference type="RuleBase" id="RU004914"/>
    </source>
</evidence>
<evidence type="ECO:0000313" key="7">
    <source>
        <dbReference type="EMBL" id="KAF8410054.1"/>
    </source>
</evidence>
<accession>A0A834ZLR9</accession>
<feature type="transmembrane region" description="Helical" evidence="6">
    <location>
        <begin position="453"/>
        <end position="475"/>
    </location>
</feature>
<dbReference type="OMA" id="WEGMICG"/>
<keyword evidence="5 6" id="KW-0472">Membrane</keyword>
<feature type="transmembrane region" description="Helical" evidence="6">
    <location>
        <begin position="85"/>
        <end position="110"/>
    </location>
</feature>
<keyword evidence="3 6" id="KW-0812">Transmembrane</keyword>
<reference evidence="7 8" key="1">
    <citation type="submission" date="2020-04" db="EMBL/GenBank/DDBJ databases">
        <title>Plant Genome Project.</title>
        <authorList>
            <person name="Zhang R.-G."/>
        </authorList>
    </citation>
    <scope>NUCLEOTIDE SEQUENCE [LARGE SCALE GENOMIC DNA]</scope>
    <source>
        <strain evidence="7">YNK0</strain>
        <tissue evidence="7">Leaf</tissue>
    </source>
</reference>
<dbReference type="NCBIfam" id="TIGR00797">
    <property type="entry name" value="matE"/>
    <property type="match status" value="1"/>
</dbReference>
<keyword evidence="8" id="KW-1185">Reference proteome</keyword>
<evidence type="ECO:0000256" key="1">
    <source>
        <dbReference type="ARBA" id="ARBA00004141"/>
    </source>
</evidence>
<name>A0A834ZLR9_TETSI</name>
<feature type="transmembrane region" description="Helical" evidence="6">
    <location>
        <begin position="387"/>
        <end position="407"/>
    </location>
</feature>
<comment type="similarity">
    <text evidence="2 6">Belongs to the multi antimicrobial extrusion (MATE) (TC 2.A.66.1) family.</text>
</comment>
<dbReference type="GO" id="GO:0042910">
    <property type="term" value="F:xenobiotic transmembrane transporter activity"/>
    <property type="evidence" value="ECO:0007669"/>
    <property type="project" value="InterPro"/>
</dbReference>
<dbReference type="GO" id="GO:0015297">
    <property type="term" value="F:antiporter activity"/>
    <property type="evidence" value="ECO:0007669"/>
    <property type="project" value="InterPro"/>
</dbReference>
<evidence type="ECO:0000256" key="2">
    <source>
        <dbReference type="ARBA" id="ARBA00010199"/>
    </source>
</evidence>
<protein>
    <recommendedName>
        <fullName evidence="6">Protein DETOXIFICATION</fullName>
    </recommendedName>
    <alternativeName>
        <fullName evidence="6">Multidrug and toxic compound extrusion protein</fullName>
    </alternativeName>
</protein>
<dbReference type="AlphaFoldDB" id="A0A834ZLR9"/>
<feature type="transmembrane region" description="Helical" evidence="6">
    <location>
        <begin position="53"/>
        <end position="73"/>
    </location>
</feature>
<comment type="caution">
    <text evidence="7">The sequence shown here is derived from an EMBL/GenBank/DDBJ whole genome shotgun (WGS) entry which is preliminary data.</text>
</comment>
<proteinExistence type="inferred from homology"/>
<dbReference type="CDD" id="cd13132">
    <property type="entry name" value="MATE_eukaryotic"/>
    <property type="match status" value="1"/>
</dbReference>
<evidence type="ECO:0000256" key="5">
    <source>
        <dbReference type="ARBA" id="ARBA00023136"/>
    </source>
</evidence>
<dbReference type="EMBL" id="JABCRI010000002">
    <property type="protein sequence ID" value="KAF8410054.1"/>
    <property type="molecule type" value="Genomic_DNA"/>
</dbReference>
<keyword evidence="4 6" id="KW-1133">Transmembrane helix</keyword>
<feature type="transmembrane region" description="Helical" evidence="6">
    <location>
        <begin position="312"/>
        <end position="334"/>
    </location>
</feature>
<dbReference type="Proteomes" id="UP000655225">
    <property type="component" value="Unassembled WGS sequence"/>
</dbReference>
<gene>
    <name evidence="7" type="ORF">HHK36_002575</name>
</gene>
<dbReference type="PANTHER" id="PTHR11206">
    <property type="entry name" value="MULTIDRUG RESISTANCE PROTEIN"/>
    <property type="match status" value="1"/>
</dbReference>
<dbReference type="OrthoDB" id="2126698at2759"/>
<dbReference type="GO" id="GO:1990961">
    <property type="term" value="P:xenobiotic detoxification by transmembrane export across the plasma membrane"/>
    <property type="evidence" value="ECO:0007669"/>
    <property type="project" value="InterPro"/>
</dbReference>
<evidence type="ECO:0000313" key="8">
    <source>
        <dbReference type="Proteomes" id="UP000655225"/>
    </source>
</evidence>
<feature type="transmembrane region" description="Helical" evidence="6">
    <location>
        <begin position="428"/>
        <end position="447"/>
    </location>
</feature>
<comment type="subcellular location">
    <subcellularLocation>
        <location evidence="1">Membrane</location>
        <topology evidence="1">Multi-pass membrane protein</topology>
    </subcellularLocation>
</comment>
<feature type="transmembrane region" description="Helical" evidence="6">
    <location>
        <begin position="226"/>
        <end position="252"/>
    </location>
</feature>
<evidence type="ECO:0000256" key="4">
    <source>
        <dbReference type="ARBA" id="ARBA00022989"/>
    </source>
</evidence>
<feature type="transmembrane region" description="Helical" evidence="6">
    <location>
        <begin position="130"/>
        <end position="150"/>
    </location>
</feature>
<dbReference type="InterPro" id="IPR045069">
    <property type="entry name" value="MATE_euk"/>
</dbReference>
<feature type="transmembrane region" description="Helical" evidence="6">
    <location>
        <begin position="198"/>
        <end position="220"/>
    </location>
</feature>
<feature type="transmembrane region" description="Helical" evidence="6">
    <location>
        <begin position="273"/>
        <end position="292"/>
    </location>
</feature>
<dbReference type="GO" id="GO:0016020">
    <property type="term" value="C:membrane"/>
    <property type="evidence" value="ECO:0007669"/>
    <property type="project" value="UniProtKB-SubCell"/>
</dbReference>